<dbReference type="EMBL" id="UYRT01029392">
    <property type="protein sequence ID" value="VDK69620.1"/>
    <property type="molecule type" value="Genomic_DNA"/>
</dbReference>
<evidence type="ECO:0000313" key="2">
    <source>
        <dbReference type="Proteomes" id="UP000271098"/>
    </source>
</evidence>
<dbReference type="WBParaSite" id="GPUH_0000923901-mRNA-1">
    <property type="protein sequence ID" value="GPUH_0000923901-mRNA-1"/>
    <property type="gene ID" value="GPUH_0000923901"/>
</dbReference>
<proteinExistence type="predicted"/>
<sequence>MLISKYPSSAIARLHEYVIHSPDDIVRQEIEKLLSDCERAIVSLDPTIRISDLRCQMSTSLSQESADGVISHDVGAVDSCLSGEADYSVIDSSLPKSRCSELDSVSDTPMEIFSDIEGSFSVDVSNE</sequence>
<evidence type="ECO:0000313" key="1">
    <source>
        <dbReference type="EMBL" id="VDK69620.1"/>
    </source>
</evidence>
<gene>
    <name evidence="1" type="ORF">GPUH_LOCUS9229</name>
</gene>
<name>A0A183DKI8_9BILA</name>
<protein>
    <submittedName>
        <fullName evidence="3">PX domain-containing protein</fullName>
    </submittedName>
</protein>
<organism evidence="3">
    <name type="scientific">Gongylonema pulchrum</name>
    <dbReference type="NCBI Taxonomy" id="637853"/>
    <lineage>
        <taxon>Eukaryota</taxon>
        <taxon>Metazoa</taxon>
        <taxon>Ecdysozoa</taxon>
        <taxon>Nematoda</taxon>
        <taxon>Chromadorea</taxon>
        <taxon>Rhabditida</taxon>
        <taxon>Spirurina</taxon>
        <taxon>Spiruromorpha</taxon>
        <taxon>Spiruroidea</taxon>
        <taxon>Gongylonematidae</taxon>
        <taxon>Gongylonema</taxon>
    </lineage>
</organism>
<reference evidence="1 2" key="2">
    <citation type="submission" date="2018-11" db="EMBL/GenBank/DDBJ databases">
        <authorList>
            <consortium name="Pathogen Informatics"/>
        </authorList>
    </citation>
    <scope>NUCLEOTIDE SEQUENCE [LARGE SCALE GENOMIC DNA]</scope>
</reference>
<dbReference type="Proteomes" id="UP000271098">
    <property type="component" value="Unassembled WGS sequence"/>
</dbReference>
<evidence type="ECO:0000313" key="3">
    <source>
        <dbReference type="WBParaSite" id="GPUH_0000923901-mRNA-1"/>
    </source>
</evidence>
<reference evidence="3" key="1">
    <citation type="submission" date="2016-06" db="UniProtKB">
        <authorList>
            <consortium name="WormBaseParasite"/>
        </authorList>
    </citation>
    <scope>IDENTIFICATION</scope>
</reference>
<accession>A0A183DKI8</accession>
<keyword evidence="2" id="KW-1185">Reference proteome</keyword>
<dbReference type="AlphaFoldDB" id="A0A183DKI8"/>